<evidence type="ECO:0000313" key="5">
    <source>
        <dbReference type="Proteomes" id="UP000054481"/>
    </source>
</evidence>
<sequence length="294" mass="31516">MTDSTTAARDNIMDVPQPLLQGLSALITGSASGLRGSLRRVGKAGIGYHTACAFAKHGVSRLALVDYDLPALTASVDKLRGDWPETEFLPLEMDVRKPEQVKDAFSKVILQFGRLDVAVNNAGVIGHGTSTHEESEDEWQRVVDINLNGVFRCQKEEIAHMMRQTDLGARRGRGTIVNVASMYGIVGPPTPVHAASYAAAKHGVMGLTKADANAYADSHIRVNAICPGYTATKLLEGPPNGEAHSHLRDHIARTPMKRMAMPDEVADSIVFLASSMSSFMHGAALIVDGGFTSN</sequence>
<keyword evidence="2" id="KW-0521">NADP</keyword>
<dbReference type="InterPro" id="IPR036291">
    <property type="entry name" value="NAD(P)-bd_dom_sf"/>
</dbReference>
<name>A0A0F8A0K2_9HYPO</name>
<dbReference type="FunFam" id="3.40.50.720:FF:000084">
    <property type="entry name" value="Short-chain dehydrogenase reductase"/>
    <property type="match status" value="1"/>
</dbReference>
<gene>
    <name evidence="4" type="ORF">HIM_05333</name>
</gene>
<dbReference type="PRINTS" id="PR00080">
    <property type="entry name" value="SDRFAMILY"/>
</dbReference>
<dbReference type="GO" id="GO:0016491">
    <property type="term" value="F:oxidoreductase activity"/>
    <property type="evidence" value="ECO:0007669"/>
    <property type="project" value="UniProtKB-KW"/>
</dbReference>
<dbReference type="Pfam" id="PF13561">
    <property type="entry name" value="adh_short_C2"/>
    <property type="match status" value="1"/>
</dbReference>
<proteinExistence type="inferred from homology"/>
<evidence type="ECO:0000256" key="1">
    <source>
        <dbReference type="ARBA" id="ARBA00006484"/>
    </source>
</evidence>
<dbReference type="CDD" id="cd05233">
    <property type="entry name" value="SDR_c"/>
    <property type="match status" value="1"/>
</dbReference>
<dbReference type="EMBL" id="KQ030518">
    <property type="protein sequence ID" value="KJZ75407.1"/>
    <property type="molecule type" value="Genomic_DNA"/>
</dbReference>
<comment type="similarity">
    <text evidence="1">Belongs to the short-chain dehydrogenases/reductases (SDR) family.</text>
</comment>
<keyword evidence="3" id="KW-0560">Oxidoreductase</keyword>
<dbReference type="Gene3D" id="3.40.50.720">
    <property type="entry name" value="NAD(P)-binding Rossmann-like Domain"/>
    <property type="match status" value="1"/>
</dbReference>
<dbReference type="PRINTS" id="PR00081">
    <property type="entry name" value="GDHRDH"/>
</dbReference>
<evidence type="ECO:0000256" key="2">
    <source>
        <dbReference type="ARBA" id="ARBA00022857"/>
    </source>
</evidence>
<protein>
    <submittedName>
        <fullName evidence="4">Uncharacterized protein</fullName>
    </submittedName>
</protein>
<dbReference type="Proteomes" id="UP000054481">
    <property type="component" value="Unassembled WGS sequence"/>
</dbReference>
<reference evidence="4 5" key="1">
    <citation type="journal article" date="2014" name="Genome Biol. Evol.">
        <title>Comparative genomics and transcriptomics analyses reveal divergent lifestyle features of nematode endoparasitic fungus Hirsutella minnesotensis.</title>
        <authorList>
            <person name="Lai Y."/>
            <person name="Liu K."/>
            <person name="Zhang X."/>
            <person name="Zhang X."/>
            <person name="Li K."/>
            <person name="Wang N."/>
            <person name="Shu C."/>
            <person name="Wu Y."/>
            <person name="Wang C."/>
            <person name="Bushley K.E."/>
            <person name="Xiang M."/>
            <person name="Liu X."/>
        </authorList>
    </citation>
    <scope>NUCLEOTIDE SEQUENCE [LARGE SCALE GENOMIC DNA]</scope>
    <source>
        <strain evidence="4 5">3608</strain>
    </source>
</reference>
<dbReference type="PANTHER" id="PTHR24321:SF12">
    <property type="entry name" value="SHORT-CHAIN DEHYDROGENASE_REDUCTASE FAMILY, PUTATIVE (AFU_ORTHOLOGUE AFUA_5G14340)-RELATED"/>
    <property type="match status" value="1"/>
</dbReference>
<dbReference type="PANTHER" id="PTHR24321">
    <property type="entry name" value="DEHYDROGENASES, SHORT CHAIN"/>
    <property type="match status" value="1"/>
</dbReference>
<evidence type="ECO:0000313" key="4">
    <source>
        <dbReference type="EMBL" id="KJZ75407.1"/>
    </source>
</evidence>
<dbReference type="InterPro" id="IPR002347">
    <property type="entry name" value="SDR_fam"/>
</dbReference>
<evidence type="ECO:0000256" key="3">
    <source>
        <dbReference type="ARBA" id="ARBA00023002"/>
    </source>
</evidence>
<dbReference type="SUPFAM" id="SSF51735">
    <property type="entry name" value="NAD(P)-binding Rossmann-fold domains"/>
    <property type="match status" value="1"/>
</dbReference>
<dbReference type="AlphaFoldDB" id="A0A0F8A0K2"/>
<keyword evidence="5" id="KW-1185">Reference proteome</keyword>
<accession>A0A0F8A0K2</accession>
<organism evidence="4 5">
    <name type="scientific">Hirsutella minnesotensis 3608</name>
    <dbReference type="NCBI Taxonomy" id="1043627"/>
    <lineage>
        <taxon>Eukaryota</taxon>
        <taxon>Fungi</taxon>
        <taxon>Dikarya</taxon>
        <taxon>Ascomycota</taxon>
        <taxon>Pezizomycotina</taxon>
        <taxon>Sordariomycetes</taxon>
        <taxon>Hypocreomycetidae</taxon>
        <taxon>Hypocreales</taxon>
        <taxon>Ophiocordycipitaceae</taxon>
        <taxon>Hirsutella</taxon>
    </lineage>
</organism>
<dbReference type="OrthoDB" id="5840532at2759"/>